<dbReference type="InterPro" id="IPR005184">
    <property type="entry name" value="DUF306_Meta_HslJ"/>
</dbReference>
<dbReference type="EMBL" id="LNQE01001741">
    <property type="protein sequence ID" value="KUG10395.1"/>
    <property type="molecule type" value="Genomic_DNA"/>
</dbReference>
<dbReference type="InterPro" id="IPR053147">
    <property type="entry name" value="Hsp_HslJ-like"/>
</dbReference>
<organism evidence="2">
    <name type="scientific">hydrocarbon metagenome</name>
    <dbReference type="NCBI Taxonomy" id="938273"/>
    <lineage>
        <taxon>unclassified sequences</taxon>
        <taxon>metagenomes</taxon>
        <taxon>ecological metagenomes</taxon>
    </lineage>
</organism>
<proteinExistence type="predicted"/>
<accession>A0A0W8EPE3</accession>
<evidence type="ECO:0000259" key="1">
    <source>
        <dbReference type="Pfam" id="PF03724"/>
    </source>
</evidence>
<reference evidence="2" key="1">
    <citation type="journal article" date="2015" name="Proc. Natl. Acad. Sci. U.S.A.">
        <title>Networks of energetic and metabolic interactions define dynamics in microbial communities.</title>
        <authorList>
            <person name="Embree M."/>
            <person name="Liu J.K."/>
            <person name="Al-Bassam M.M."/>
            <person name="Zengler K."/>
        </authorList>
    </citation>
    <scope>NUCLEOTIDE SEQUENCE</scope>
</reference>
<dbReference type="PANTHER" id="PTHR35535">
    <property type="entry name" value="HEAT SHOCK PROTEIN HSLJ"/>
    <property type="match status" value="1"/>
</dbReference>
<evidence type="ECO:0000313" key="2">
    <source>
        <dbReference type="EMBL" id="KUG10395.1"/>
    </source>
</evidence>
<name>A0A0W8EPE3_9ZZZZ</name>
<gene>
    <name evidence="2" type="ORF">ASZ90_016557</name>
</gene>
<dbReference type="Pfam" id="PF03724">
    <property type="entry name" value="META"/>
    <property type="match status" value="1"/>
</dbReference>
<dbReference type="InterPro" id="IPR038670">
    <property type="entry name" value="HslJ-like_sf"/>
</dbReference>
<dbReference type="Gene3D" id="2.40.128.270">
    <property type="match status" value="1"/>
</dbReference>
<comment type="caution">
    <text evidence="2">The sequence shown here is derived from an EMBL/GenBank/DDBJ whole genome shotgun (WGS) entry which is preliminary data.</text>
</comment>
<sequence>MWGTPVRVISLVAQVPQDAALQQTLWVLDAMRDGPSLAPLPAGSRVTLTLLADGTIQGRGPVNNYFGEYTLEGQELVFGMIGATEMAGSPVLMDREARYFSDLHEVRSYAIREGVLTLTDSEGTSLLLYHAEGSPA</sequence>
<dbReference type="AlphaFoldDB" id="A0A0W8EPE3"/>
<feature type="domain" description="DUF306" evidence="1">
    <location>
        <begin position="19"/>
        <end position="128"/>
    </location>
</feature>
<dbReference type="PANTHER" id="PTHR35535:SF2">
    <property type="entry name" value="DUF306 DOMAIN-CONTAINING PROTEIN"/>
    <property type="match status" value="1"/>
</dbReference>
<protein>
    <recommendedName>
        <fullName evidence="1">DUF306 domain-containing protein</fullName>
    </recommendedName>
</protein>